<dbReference type="Pfam" id="PF01925">
    <property type="entry name" value="TauE"/>
    <property type="match status" value="1"/>
</dbReference>
<accession>A0A0R1VWY8</accession>
<gene>
    <name evidence="6" type="ORF">FC89_GL000242</name>
</gene>
<dbReference type="GeneID" id="98320220"/>
<evidence type="ECO:0000256" key="5">
    <source>
        <dbReference type="RuleBase" id="RU363041"/>
    </source>
</evidence>
<keyword evidence="4 5" id="KW-0472">Membrane</keyword>
<keyword evidence="3 5" id="KW-1133">Transmembrane helix</keyword>
<comment type="subcellular location">
    <subcellularLocation>
        <location evidence="5">Cell membrane</location>
        <topology evidence="5">Multi-pass membrane protein</topology>
    </subcellularLocation>
    <subcellularLocation>
        <location evidence="1">Membrane</location>
        <topology evidence="1">Multi-pass membrane protein</topology>
    </subcellularLocation>
</comment>
<evidence type="ECO:0000256" key="4">
    <source>
        <dbReference type="ARBA" id="ARBA00023136"/>
    </source>
</evidence>
<dbReference type="RefSeq" id="WP_262340017.1">
    <property type="nucleotide sequence ID" value="NZ_AZGB01000006.1"/>
</dbReference>
<dbReference type="EMBL" id="AZGB01000006">
    <property type="protein sequence ID" value="KRM07555.1"/>
    <property type="molecule type" value="Genomic_DNA"/>
</dbReference>
<evidence type="ECO:0000313" key="7">
    <source>
        <dbReference type="Proteomes" id="UP000051451"/>
    </source>
</evidence>
<comment type="similarity">
    <text evidence="5">Belongs to the 4-toluene sulfonate uptake permease (TSUP) (TC 2.A.102) family.</text>
</comment>
<dbReference type="STRING" id="1423750.FC89_GL000242"/>
<organism evidence="6 7">
    <name type="scientific">Liquorilactobacillus ghanensis DSM 18630</name>
    <dbReference type="NCBI Taxonomy" id="1423750"/>
    <lineage>
        <taxon>Bacteria</taxon>
        <taxon>Bacillati</taxon>
        <taxon>Bacillota</taxon>
        <taxon>Bacilli</taxon>
        <taxon>Lactobacillales</taxon>
        <taxon>Lactobacillaceae</taxon>
        <taxon>Liquorilactobacillus</taxon>
    </lineage>
</organism>
<keyword evidence="2 5" id="KW-0812">Transmembrane</keyword>
<feature type="transmembrane region" description="Helical" evidence="5">
    <location>
        <begin position="24"/>
        <end position="47"/>
    </location>
</feature>
<comment type="caution">
    <text evidence="6">The sequence shown here is derived from an EMBL/GenBank/DDBJ whole genome shotgun (WGS) entry which is preliminary data.</text>
</comment>
<dbReference type="Proteomes" id="UP000051451">
    <property type="component" value="Unassembled WGS sequence"/>
</dbReference>
<keyword evidence="7" id="KW-1185">Reference proteome</keyword>
<evidence type="ECO:0000256" key="2">
    <source>
        <dbReference type="ARBA" id="ARBA00022692"/>
    </source>
</evidence>
<name>A0A0R1VWY8_9LACO</name>
<dbReference type="GO" id="GO:0005886">
    <property type="term" value="C:plasma membrane"/>
    <property type="evidence" value="ECO:0007669"/>
    <property type="project" value="UniProtKB-SubCell"/>
</dbReference>
<protein>
    <recommendedName>
        <fullName evidence="5">Probable membrane transporter protein</fullName>
    </recommendedName>
</protein>
<dbReference type="AlphaFoldDB" id="A0A0R1VWY8"/>
<evidence type="ECO:0000313" key="6">
    <source>
        <dbReference type="EMBL" id="KRM07555.1"/>
    </source>
</evidence>
<evidence type="ECO:0000256" key="3">
    <source>
        <dbReference type="ARBA" id="ARBA00022989"/>
    </source>
</evidence>
<evidence type="ECO:0000256" key="1">
    <source>
        <dbReference type="ARBA" id="ARBA00004141"/>
    </source>
</evidence>
<keyword evidence="5" id="KW-1003">Cell membrane</keyword>
<proteinExistence type="inferred from homology"/>
<reference evidence="6 7" key="1">
    <citation type="journal article" date="2015" name="Genome Announc.">
        <title>Expanding the biotechnology potential of lactobacilli through comparative genomics of 213 strains and associated genera.</title>
        <authorList>
            <person name="Sun Z."/>
            <person name="Harris H.M."/>
            <person name="McCann A."/>
            <person name="Guo C."/>
            <person name="Argimon S."/>
            <person name="Zhang W."/>
            <person name="Yang X."/>
            <person name="Jeffery I.B."/>
            <person name="Cooney J.C."/>
            <person name="Kagawa T.F."/>
            <person name="Liu W."/>
            <person name="Song Y."/>
            <person name="Salvetti E."/>
            <person name="Wrobel A."/>
            <person name="Rasinkangas P."/>
            <person name="Parkhill J."/>
            <person name="Rea M.C."/>
            <person name="O'Sullivan O."/>
            <person name="Ritari J."/>
            <person name="Douillard F.P."/>
            <person name="Paul Ross R."/>
            <person name="Yang R."/>
            <person name="Briner A.E."/>
            <person name="Felis G.E."/>
            <person name="de Vos W.M."/>
            <person name="Barrangou R."/>
            <person name="Klaenhammer T.R."/>
            <person name="Caufield P.W."/>
            <person name="Cui Y."/>
            <person name="Zhang H."/>
            <person name="O'Toole P.W."/>
        </authorList>
    </citation>
    <scope>NUCLEOTIDE SEQUENCE [LARGE SCALE GENOMIC DNA]</scope>
    <source>
        <strain evidence="6 7">DSM 18630</strain>
    </source>
</reference>
<feature type="transmembrane region" description="Helical" evidence="5">
    <location>
        <begin position="54"/>
        <end position="74"/>
    </location>
</feature>
<dbReference type="InterPro" id="IPR002781">
    <property type="entry name" value="TM_pro_TauE-like"/>
</dbReference>
<sequence length="98" mass="10247">MVGIDGLSGGGPIVAGLLLMGLDMINAAATSAYVLIGTSIVGALLHVSNGQVDWNVEIGLMIGAFIAPYIMIKFNHSSTWLPPIMGVLLIIMEIKIII</sequence>
<dbReference type="PATRIC" id="fig|1423750.3.peg.245"/>